<gene>
    <name evidence="1" type="ORF">COY31_00385</name>
</gene>
<dbReference type="AlphaFoldDB" id="A0A2M7TH23"/>
<evidence type="ECO:0000313" key="1">
    <source>
        <dbReference type="EMBL" id="PIZ45464.1"/>
    </source>
</evidence>
<proteinExistence type="predicted"/>
<sequence>MYLNTLWTKHSEAKMRFHGLSKQRVRRVLSSPKRIETGIAPNTVAMMQVAGSKKHPHEIWVMVQKKRQAASNKRQGITKIISAWRYPGTTKSGEPLPAEIISEMEESLL</sequence>
<dbReference type="Proteomes" id="UP000230553">
    <property type="component" value="Unassembled WGS sequence"/>
</dbReference>
<comment type="caution">
    <text evidence="1">The sequence shown here is derived from an EMBL/GenBank/DDBJ whole genome shotgun (WGS) entry which is preliminary data.</text>
</comment>
<reference evidence="2" key="1">
    <citation type="submission" date="2017-09" db="EMBL/GenBank/DDBJ databases">
        <title>Depth-based differentiation of microbial function through sediment-hosted aquifers and enrichment of novel symbionts in the deep terrestrial subsurface.</title>
        <authorList>
            <person name="Probst A.J."/>
            <person name="Ladd B."/>
            <person name="Jarett J.K."/>
            <person name="Geller-Mcgrath D.E."/>
            <person name="Sieber C.M.K."/>
            <person name="Emerson J.B."/>
            <person name="Anantharaman K."/>
            <person name="Thomas B.C."/>
            <person name="Malmstrom R."/>
            <person name="Stieglmeier M."/>
            <person name="Klingl A."/>
            <person name="Woyke T."/>
            <person name="Ryan C.M."/>
            <person name="Banfield J.F."/>
        </authorList>
    </citation>
    <scope>NUCLEOTIDE SEQUENCE [LARGE SCALE GENOMIC DNA]</scope>
</reference>
<dbReference type="EMBL" id="PFNM01000005">
    <property type="protein sequence ID" value="PIZ45464.1"/>
    <property type="molecule type" value="Genomic_DNA"/>
</dbReference>
<accession>A0A2M7TH23</accession>
<name>A0A2M7TH23_9BACT</name>
<protein>
    <submittedName>
        <fullName evidence="1">Uncharacterized protein</fullName>
    </submittedName>
</protein>
<organism evidence="1 2">
    <name type="scientific">Candidatus Wolfebacteria bacterium CG_4_10_14_0_2_um_filter_39_18</name>
    <dbReference type="NCBI Taxonomy" id="1975061"/>
    <lineage>
        <taxon>Bacteria</taxon>
        <taxon>Candidatus Wolfeibacteriota</taxon>
    </lineage>
</organism>
<evidence type="ECO:0000313" key="2">
    <source>
        <dbReference type="Proteomes" id="UP000230553"/>
    </source>
</evidence>